<feature type="domain" description="Disease resistance protein winged helix" evidence="2">
    <location>
        <begin position="177"/>
        <end position="240"/>
    </location>
</feature>
<dbReference type="InterPro" id="IPR058922">
    <property type="entry name" value="WHD_DRP"/>
</dbReference>
<dbReference type="AlphaFoldDB" id="A0A4S8II05"/>
<dbReference type="PANTHER" id="PTHR23155:SF1076">
    <property type="entry name" value="LEUCINE-RICH REPEAT (LRR) FAMILY PROTEIN-RELATED"/>
    <property type="match status" value="1"/>
</dbReference>
<dbReference type="InterPro" id="IPR044974">
    <property type="entry name" value="Disease_R_plants"/>
</dbReference>
<evidence type="ECO:0000259" key="2">
    <source>
        <dbReference type="Pfam" id="PF23559"/>
    </source>
</evidence>
<evidence type="ECO:0000313" key="4">
    <source>
        <dbReference type="Proteomes" id="UP000317650"/>
    </source>
</evidence>
<name>A0A4S8II05_MUSBA</name>
<sequence>MFPCGGSSVEVVSRLLKRLEEAKGLLVPDPKGASSQVVVTKIDEIKEKMEELRKELRESKDKEDIALDKFALVARQLDELLRWAKKTLDPSETQSRLRELESKLEEITENINFKIEDLKVKAMDSSGEQGSNAEEEEGEEDFPLERQIQESSAWAHLLLVVDSFETQLKLCLFCVTVFPANAVLKKRLLIHWWMGEGIVKNPEEGKKCFDQLVSKGLIITIKKKHCDEVHSFSIQSWIRRLLITVAKSNAFLEFDQDGRPSDDYSRSRRACLRLKLPPIGDDADNRLLTVYNVYKRYVEFEPTWLVNKGEMR</sequence>
<comment type="caution">
    <text evidence="3">The sequence shown here is derived from an EMBL/GenBank/DDBJ whole genome shotgun (WGS) entry which is preliminary data.</text>
</comment>
<accession>A0A4S8II05</accession>
<dbReference type="STRING" id="52838.A0A4S8II05"/>
<evidence type="ECO:0000313" key="3">
    <source>
        <dbReference type="EMBL" id="THU47978.1"/>
    </source>
</evidence>
<gene>
    <name evidence="3" type="ORF">C4D60_Mb09t21370</name>
</gene>
<protein>
    <recommendedName>
        <fullName evidence="2">Disease resistance protein winged helix domain-containing protein</fullName>
    </recommendedName>
</protein>
<organism evidence="3 4">
    <name type="scientific">Musa balbisiana</name>
    <name type="common">Banana</name>
    <dbReference type="NCBI Taxonomy" id="52838"/>
    <lineage>
        <taxon>Eukaryota</taxon>
        <taxon>Viridiplantae</taxon>
        <taxon>Streptophyta</taxon>
        <taxon>Embryophyta</taxon>
        <taxon>Tracheophyta</taxon>
        <taxon>Spermatophyta</taxon>
        <taxon>Magnoliopsida</taxon>
        <taxon>Liliopsida</taxon>
        <taxon>Zingiberales</taxon>
        <taxon>Musaceae</taxon>
        <taxon>Musa</taxon>
    </lineage>
</organism>
<reference evidence="3 4" key="1">
    <citation type="journal article" date="2019" name="Nat. Plants">
        <title>Genome sequencing of Musa balbisiana reveals subgenome evolution and function divergence in polyploid bananas.</title>
        <authorList>
            <person name="Yao X."/>
        </authorList>
    </citation>
    <scope>NUCLEOTIDE SEQUENCE [LARGE SCALE GENOMIC DNA]</scope>
    <source>
        <strain evidence="4">cv. DH-PKW</strain>
        <tissue evidence="3">Leaves</tissue>
    </source>
</reference>
<feature type="coiled-coil region" evidence="1">
    <location>
        <begin position="35"/>
        <end position="69"/>
    </location>
</feature>
<keyword evidence="1" id="KW-0175">Coiled coil</keyword>
<dbReference type="Pfam" id="PF23559">
    <property type="entry name" value="WHD_DRP"/>
    <property type="match status" value="1"/>
</dbReference>
<evidence type="ECO:0000256" key="1">
    <source>
        <dbReference type="SAM" id="Coils"/>
    </source>
</evidence>
<dbReference type="EMBL" id="PYDT01000010">
    <property type="protein sequence ID" value="THU47978.1"/>
    <property type="molecule type" value="Genomic_DNA"/>
</dbReference>
<dbReference type="PANTHER" id="PTHR23155">
    <property type="entry name" value="DISEASE RESISTANCE PROTEIN RP"/>
    <property type="match status" value="1"/>
</dbReference>
<keyword evidence="4" id="KW-1185">Reference proteome</keyword>
<dbReference type="GO" id="GO:0098542">
    <property type="term" value="P:defense response to other organism"/>
    <property type="evidence" value="ECO:0007669"/>
    <property type="project" value="TreeGrafter"/>
</dbReference>
<dbReference type="Proteomes" id="UP000317650">
    <property type="component" value="Chromosome 9"/>
</dbReference>
<proteinExistence type="predicted"/>